<reference evidence="1 2" key="1">
    <citation type="journal article" date="2012" name="BMC Genomics">
        <title>Tools to kill: Genome of one of the most destructive plant pathogenic fungi Macrophomina phaseolina.</title>
        <authorList>
            <person name="Islam M.S."/>
            <person name="Haque M.S."/>
            <person name="Islam M.M."/>
            <person name="Emdad E.M."/>
            <person name="Halim A."/>
            <person name="Hossen Q.M.M."/>
            <person name="Hossain M.Z."/>
            <person name="Ahmed B."/>
            <person name="Rahim S."/>
            <person name="Rahman M.S."/>
            <person name="Alam M.M."/>
            <person name="Hou S."/>
            <person name="Wan X."/>
            <person name="Saito J.A."/>
            <person name="Alam M."/>
        </authorList>
    </citation>
    <scope>NUCLEOTIDE SEQUENCE [LARGE SCALE GENOMIC DNA]</scope>
    <source>
        <strain evidence="1 2">MS6</strain>
    </source>
</reference>
<proteinExistence type="predicted"/>
<evidence type="ECO:0000313" key="1">
    <source>
        <dbReference type="EMBL" id="EKG22448.1"/>
    </source>
</evidence>
<dbReference type="InterPro" id="IPR011333">
    <property type="entry name" value="SKP1/BTB/POZ_sf"/>
</dbReference>
<accession>K2S6A8</accession>
<protein>
    <recommendedName>
        <fullName evidence="3">BTB domain-containing protein</fullName>
    </recommendedName>
</protein>
<dbReference type="Proteomes" id="UP000007129">
    <property type="component" value="Unassembled WGS sequence"/>
</dbReference>
<comment type="caution">
    <text evidence="1">The sequence shown here is derived from an EMBL/GenBank/DDBJ whole genome shotgun (WGS) entry which is preliminary data.</text>
</comment>
<dbReference type="InParanoid" id="K2S6A8"/>
<dbReference type="OrthoDB" id="1022638at2759"/>
<dbReference type="Gene3D" id="3.30.710.10">
    <property type="entry name" value="Potassium Channel Kv1.1, Chain A"/>
    <property type="match status" value="1"/>
</dbReference>
<dbReference type="HOGENOM" id="CLU_1042330_0_0_1"/>
<name>K2S6A8_MACPH</name>
<organism evidence="1 2">
    <name type="scientific">Macrophomina phaseolina (strain MS6)</name>
    <name type="common">Charcoal rot fungus</name>
    <dbReference type="NCBI Taxonomy" id="1126212"/>
    <lineage>
        <taxon>Eukaryota</taxon>
        <taxon>Fungi</taxon>
        <taxon>Dikarya</taxon>
        <taxon>Ascomycota</taxon>
        <taxon>Pezizomycotina</taxon>
        <taxon>Dothideomycetes</taxon>
        <taxon>Dothideomycetes incertae sedis</taxon>
        <taxon>Botryosphaeriales</taxon>
        <taxon>Botryosphaeriaceae</taxon>
        <taxon>Macrophomina</taxon>
    </lineage>
</organism>
<dbReference type="VEuPathDB" id="FungiDB:MPH_00183"/>
<sequence length="267" mass="31067">MMDNEKALQVPKRLQLFVGSERAFFTIDERKLRDKCVFFDQALSGSWLESSQKPFSLPKDEPQAVEALVWWVESRDLYTPRYDAMQWIQAFFLAEKFIMPEFGDFIVQTLVEGYLAMERGPTKDFSPFGVDPEILSYLYDGWTTGNRGKPEQFRRMLNMYMDFWVYSMPTYGAEGHKKRVVEPAEDVREIAELCTGVVPHLRVAIKHRESRLNTWELNHDLPHIIELARMAHRTRCITNAVARAGKGHPDRENDPVPKIKYTLDCLG</sequence>
<evidence type="ECO:0000313" key="2">
    <source>
        <dbReference type="Proteomes" id="UP000007129"/>
    </source>
</evidence>
<dbReference type="EMBL" id="AHHD01000008">
    <property type="protein sequence ID" value="EKG22448.1"/>
    <property type="molecule type" value="Genomic_DNA"/>
</dbReference>
<dbReference type="AlphaFoldDB" id="K2S6A8"/>
<evidence type="ECO:0008006" key="3">
    <source>
        <dbReference type="Google" id="ProtNLM"/>
    </source>
</evidence>
<gene>
    <name evidence="1" type="ORF">MPH_00183</name>
</gene>